<sequence length="300" mass="34021">MDIKNLKQHVIGLLQLTSSTPVSTTASVHDQLGQLTIGSRNNTPDTNNNIRRGRSLERRASPSNTLNLIAHLKFSLEELRGSQILQMAIDKDNYQVLKRTVEHGNNVEINYVFEKLKGYIPKLCHNSYGSQVIIQLLNLRHYEKIRQVFSLVLPELVNLCYEPNGAAVIEKLVECVAEPEQITELFCALMTQLLGLSQNGYSHKYFMNTVLENCMALGTDKNGCCVLQKCLQHGSAIARHRLVEEWPNKIFDAIAKVIENNHSTLDCNMYGKRVINCLTKLRTERRSSYRLANLKEPSNI</sequence>
<dbReference type="PROSITE" id="PS50302">
    <property type="entry name" value="PUM"/>
    <property type="match status" value="2"/>
</dbReference>
<dbReference type="GO" id="GO:0003729">
    <property type="term" value="F:mRNA binding"/>
    <property type="evidence" value="ECO:0007669"/>
    <property type="project" value="TreeGrafter"/>
</dbReference>
<dbReference type="InterPro" id="IPR033133">
    <property type="entry name" value="PUM-HD"/>
</dbReference>
<dbReference type="GO" id="GO:0006417">
    <property type="term" value="P:regulation of translation"/>
    <property type="evidence" value="ECO:0007669"/>
    <property type="project" value="UniProtKB-KW"/>
</dbReference>
<evidence type="ECO:0000313" key="6">
    <source>
        <dbReference type="Proteomes" id="UP001417504"/>
    </source>
</evidence>
<dbReference type="PANTHER" id="PTHR12537">
    <property type="entry name" value="RNA BINDING PROTEIN PUMILIO-RELATED"/>
    <property type="match status" value="1"/>
</dbReference>
<keyword evidence="1" id="KW-0677">Repeat</keyword>
<feature type="repeat" description="Pumilio" evidence="3">
    <location>
        <begin position="209"/>
        <end position="244"/>
    </location>
</feature>
<dbReference type="SMART" id="SM00025">
    <property type="entry name" value="Pumilio"/>
    <property type="match status" value="3"/>
</dbReference>
<dbReference type="InterPro" id="IPR001313">
    <property type="entry name" value="Pumilio_RNA-bd_rpt"/>
</dbReference>
<proteinExistence type="predicted"/>
<dbReference type="InterPro" id="IPR011989">
    <property type="entry name" value="ARM-like"/>
</dbReference>
<dbReference type="GO" id="GO:0005737">
    <property type="term" value="C:cytoplasm"/>
    <property type="evidence" value="ECO:0007669"/>
    <property type="project" value="TreeGrafter"/>
</dbReference>
<keyword evidence="2" id="KW-0810">Translation regulation</keyword>
<dbReference type="AlphaFoldDB" id="A0AAP0EPX2"/>
<feature type="repeat" description="Pumilio" evidence="3">
    <location>
        <begin position="115"/>
        <end position="150"/>
    </location>
</feature>
<evidence type="ECO:0000256" key="2">
    <source>
        <dbReference type="ARBA" id="ARBA00022845"/>
    </source>
</evidence>
<evidence type="ECO:0000256" key="3">
    <source>
        <dbReference type="PROSITE-ProRule" id="PRU00317"/>
    </source>
</evidence>
<dbReference type="Proteomes" id="UP001417504">
    <property type="component" value="Unassembled WGS sequence"/>
</dbReference>
<keyword evidence="6" id="KW-1185">Reference proteome</keyword>
<evidence type="ECO:0000259" key="4">
    <source>
        <dbReference type="PROSITE" id="PS50303"/>
    </source>
</evidence>
<organism evidence="5 6">
    <name type="scientific">Stephania japonica</name>
    <dbReference type="NCBI Taxonomy" id="461633"/>
    <lineage>
        <taxon>Eukaryota</taxon>
        <taxon>Viridiplantae</taxon>
        <taxon>Streptophyta</taxon>
        <taxon>Embryophyta</taxon>
        <taxon>Tracheophyta</taxon>
        <taxon>Spermatophyta</taxon>
        <taxon>Magnoliopsida</taxon>
        <taxon>Ranunculales</taxon>
        <taxon>Menispermaceae</taxon>
        <taxon>Menispermoideae</taxon>
        <taxon>Cissampelideae</taxon>
        <taxon>Stephania</taxon>
    </lineage>
</organism>
<evidence type="ECO:0000256" key="1">
    <source>
        <dbReference type="ARBA" id="ARBA00022737"/>
    </source>
</evidence>
<comment type="caution">
    <text evidence="5">The sequence shown here is derived from an EMBL/GenBank/DDBJ whole genome shotgun (WGS) entry which is preliminary data.</text>
</comment>
<dbReference type="SUPFAM" id="SSF48371">
    <property type="entry name" value="ARM repeat"/>
    <property type="match status" value="1"/>
</dbReference>
<reference evidence="5 6" key="1">
    <citation type="submission" date="2024-01" db="EMBL/GenBank/DDBJ databases">
        <title>Genome assemblies of Stephania.</title>
        <authorList>
            <person name="Yang L."/>
        </authorList>
    </citation>
    <scope>NUCLEOTIDE SEQUENCE [LARGE SCALE GENOMIC DNA]</scope>
    <source>
        <strain evidence="5">QJT</strain>
        <tissue evidence="5">Leaf</tissue>
    </source>
</reference>
<dbReference type="InterPro" id="IPR016024">
    <property type="entry name" value="ARM-type_fold"/>
</dbReference>
<feature type="domain" description="PUM-HD" evidence="4">
    <location>
        <begin position="57"/>
        <end position="300"/>
    </location>
</feature>
<dbReference type="EMBL" id="JBBNAE010000009">
    <property type="protein sequence ID" value="KAK9097211.1"/>
    <property type="molecule type" value="Genomic_DNA"/>
</dbReference>
<evidence type="ECO:0000313" key="5">
    <source>
        <dbReference type="EMBL" id="KAK9097211.1"/>
    </source>
</evidence>
<dbReference type="Gene3D" id="1.25.10.10">
    <property type="entry name" value="Leucine-rich Repeat Variant"/>
    <property type="match status" value="1"/>
</dbReference>
<dbReference type="PROSITE" id="PS50303">
    <property type="entry name" value="PUM_HD"/>
    <property type="match status" value="1"/>
</dbReference>
<name>A0AAP0EPX2_9MAGN</name>
<protein>
    <recommendedName>
        <fullName evidence="4">PUM-HD domain-containing protein</fullName>
    </recommendedName>
</protein>
<dbReference type="PANTHER" id="PTHR12537:SF63">
    <property type="entry name" value="PUMILIO HOMOLOG 15"/>
    <property type="match status" value="1"/>
</dbReference>
<accession>A0AAP0EPX2</accession>
<dbReference type="Pfam" id="PF00806">
    <property type="entry name" value="PUF"/>
    <property type="match status" value="1"/>
</dbReference>
<gene>
    <name evidence="5" type="ORF">Sjap_022708</name>
</gene>